<dbReference type="GO" id="GO:0016301">
    <property type="term" value="F:kinase activity"/>
    <property type="evidence" value="ECO:0007669"/>
    <property type="project" value="UniProtKB-KW"/>
</dbReference>
<dbReference type="SUPFAM" id="SSF56112">
    <property type="entry name" value="Protein kinase-like (PK-like)"/>
    <property type="match status" value="1"/>
</dbReference>
<evidence type="ECO:0000313" key="7">
    <source>
        <dbReference type="EMBL" id="KAG6468471.1"/>
    </source>
</evidence>
<sequence>MAKPYGVLVAEPLMVARGNSPDSHYPVSAEDSSVGGLTHGGRGDRVAFHPPNAAMAADLERGQYVVVVLFLCCSMILGLQSITAERPLGSSTAQAGSNRSDRMEDDKPPLLGRLVNSLPKNDSHSHAWPELEIGWRVVFLVTTYKSGSIITSTLKKHKMSCFGCCEENDNNRTAASGGPYVASHSAGNYGAYLSANTPSKGAQTVKPQPIAVPAIPVDEIREITKNFGDEALIWEGSFGRVYFGVLKNERSTTVSMVSRLKHENVVELVGYSVEGNLRLLAYEFATMGSLHDILHEAVRKETTIEKPTPVSTPPKDVERQLSKKELKKKEMAELDALLHEMGIANKDSNTAQNEKADASAVDVKERIKKVASMRKKKSSKEMDAEQLNKRASYLSSRRTPLATVVVNRQRSSMALGHRVKGAAAEGIATRAQWRKSEGSRWLAARAQGILAGDESSGG</sequence>
<protein>
    <recommendedName>
        <fullName evidence="9">Serine-threonine/tyrosine-protein kinase catalytic domain-containing protein</fullName>
    </recommendedName>
</protein>
<gene>
    <name evidence="7" type="ORF">ZIOFF_073159</name>
</gene>
<dbReference type="PANTHER" id="PTHR47983:SF3">
    <property type="entry name" value="OS05G0135800 PROTEIN"/>
    <property type="match status" value="1"/>
</dbReference>
<keyword evidence="4" id="KW-0418">Kinase</keyword>
<feature type="compositionally biased region" description="Polar residues" evidence="6">
    <location>
        <begin position="89"/>
        <end position="98"/>
    </location>
</feature>
<evidence type="ECO:0000256" key="5">
    <source>
        <dbReference type="ARBA" id="ARBA00022840"/>
    </source>
</evidence>
<keyword evidence="5" id="KW-0067">ATP-binding</keyword>
<evidence type="ECO:0000256" key="3">
    <source>
        <dbReference type="ARBA" id="ARBA00022741"/>
    </source>
</evidence>
<dbReference type="Proteomes" id="UP000734854">
    <property type="component" value="Unassembled WGS sequence"/>
</dbReference>
<feature type="region of interest" description="Disordered" evidence="6">
    <location>
        <begin position="19"/>
        <end position="43"/>
    </location>
</feature>
<feature type="region of interest" description="Disordered" evidence="6">
    <location>
        <begin position="89"/>
        <end position="110"/>
    </location>
</feature>
<keyword evidence="2" id="KW-0808">Transferase</keyword>
<dbReference type="InterPro" id="IPR011009">
    <property type="entry name" value="Kinase-like_dom_sf"/>
</dbReference>
<proteinExistence type="predicted"/>
<name>A0A8J5BWR0_ZINOF</name>
<keyword evidence="8" id="KW-1185">Reference proteome</keyword>
<dbReference type="PANTHER" id="PTHR47983">
    <property type="entry name" value="PTO-INTERACTING PROTEIN 1-LIKE"/>
    <property type="match status" value="1"/>
</dbReference>
<organism evidence="7 8">
    <name type="scientific">Zingiber officinale</name>
    <name type="common">Ginger</name>
    <name type="synonym">Amomum zingiber</name>
    <dbReference type="NCBI Taxonomy" id="94328"/>
    <lineage>
        <taxon>Eukaryota</taxon>
        <taxon>Viridiplantae</taxon>
        <taxon>Streptophyta</taxon>
        <taxon>Embryophyta</taxon>
        <taxon>Tracheophyta</taxon>
        <taxon>Spermatophyta</taxon>
        <taxon>Magnoliopsida</taxon>
        <taxon>Liliopsida</taxon>
        <taxon>Zingiberales</taxon>
        <taxon>Zingiberaceae</taxon>
        <taxon>Zingiber</taxon>
    </lineage>
</organism>
<evidence type="ECO:0000256" key="1">
    <source>
        <dbReference type="ARBA" id="ARBA00022553"/>
    </source>
</evidence>
<dbReference type="Gene3D" id="1.10.510.10">
    <property type="entry name" value="Transferase(Phosphotransferase) domain 1"/>
    <property type="match status" value="1"/>
</dbReference>
<evidence type="ECO:0000256" key="2">
    <source>
        <dbReference type="ARBA" id="ARBA00022679"/>
    </source>
</evidence>
<reference evidence="7 8" key="1">
    <citation type="submission" date="2020-08" db="EMBL/GenBank/DDBJ databases">
        <title>Plant Genome Project.</title>
        <authorList>
            <person name="Zhang R.-G."/>
        </authorList>
    </citation>
    <scope>NUCLEOTIDE SEQUENCE [LARGE SCALE GENOMIC DNA]</scope>
    <source>
        <tissue evidence="7">Rhizome</tissue>
    </source>
</reference>
<dbReference type="AlphaFoldDB" id="A0A8J5BWR0"/>
<dbReference type="GO" id="GO:0005524">
    <property type="term" value="F:ATP binding"/>
    <property type="evidence" value="ECO:0007669"/>
    <property type="project" value="UniProtKB-KW"/>
</dbReference>
<evidence type="ECO:0008006" key="9">
    <source>
        <dbReference type="Google" id="ProtNLM"/>
    </source>
</evidence>
<evidence type="ECO:0000256" key="6">
    <source>
        <dbReference type="SAM" id="MobiDB-lite"/>
    </source>
</evidence>
<dbReference type="Gene3D" id="3.30.200.20">
    <property type="entry name" value="Phosphorylase Kinase, domain 1"/>
    <property type="match status" value="1"/>
</dbReference>
<keyword evidence="1" id="KW-0597">Phosphoprotein</keyword>
<dbReference type="EMBL" id="JACMSC010000022">
    <property type="protein sequence ID" value="KAG6468471.1"/>
    <property type="molecule type" value="Genomic_DNA"/>
</dbReference>
<feature type="compositionally biased region" description="Basic and acidic residues" evidence="6">
    <location>
        <begin position="99"/>
        <end position="108"/>
    </location>
</feature>
<evidence type="ECO:0000256" key="4">
    <source>
        <dbReference type="ARBA" id="ARBA00022777"/>
    </source>
</evidence>
<keyword evidence="3" id="KW-0547">Nucleotide-binding</keyword>
<dbReference type="InterPro" id="IPR052101">
    <property type="entry name" value="Plant_StressResp_Kinase"/>
</dbReference>
<comment type="caution">
    <text evidence="7">The sequence shown here is derived from an EMBL/GenBank/DDBJ whole genome shotgun (WGS) entry which is preliminary data.</text>
</comment>
<evidence type="ECO:0000313" key="8">
    <source>
        <dbReference type="Proteomes" id="UP000734854"/>
    </source>
</evidence>
<accession>A0A8J5BWR0</accession>